<evidence type="ECO:0000313" key="2">
    <source>
        <dbReference type="EMBL" id="KAF5767320.1"/>
    </source>
</evidence>
<dbReference type="PANTHER" id="PTHR35743">
    <property type="entry name" value="NODULIN HOMEOBOX"/>
    <property type="match status" value="1"/>
</dbReference>
<evidence type="ECO:0000313" key="4">
    <source>
        <dbReference type="Proteomes" id="UP000215914"/>
    </source>
</evidence>
<reference evidence="3" key="2">
    <citation type="submission" date="2017-02" db="EMBL/GenBank/DDBJ databases">
        <title>Sunflower complete genome.</title>
        <authorList>
            <person name="Langlade N."/>
            <person name="Munos S."/>
        </authorList>
    </citation>
    <scope>NUCLEOTIDE SEQUENCE [LARGE SCALE GENOMIC DNA]</scope>
    <source>
        <tissue evidence="3">Leaves</tissue>
    </source>
</reference>
<dbReference type="Pfam" id="PF25246">
    <property type="entry name" value="Nodulin_N"/>
    <property type="match status" value="1"/>
</dbReference>
<reference evidence="2" key="3">
    <citation type="submission" date="2020-06" db="EMBL/GenBank/DDBJ databases">
        <title>Helianthus annuus Genome sequencing and assembly Release 2.</title>
        <authorList>
            <person name="Gouzy J."/>
            <person name="Langlade N."/>
            <person name="Munos S."/>
        </authorList>
    </citation>
    <scope>NUCLEOTIDE SEQUENCE</scope>
    <source>
        <tissue evidence="2">Leaves</tissue>
    </source>
</reference>
<evidence type="ECO:0000313" key="3">
    <source>
        <dbReference type="EMBL" id="OTF96999.1"/>
    </source>
</evidence>
<dbReference type="GO" id="GO:0009908">
    <property type="term" value="P:flower development"/>
    <property type="evidence" value="ECO:0007669"/>
    <property type="project" value="InterPro"/>
</dbReference>
<dbReference type="EMBL" id="MNCJ02000329">
    <property type="protein sequence ID" value="KAF5767320.1"/>
    <property type="molecule type" value="Genomic_DNA"/>
</dbReference>
<sequence>MPKMKSAKVMQVDKFTIAAFPAVRVTTNLCESSLQFLQSLCKQMLFRERLVENKELCGGGAVFSVGSKHLKATTT</sequence>
<dbReference type="GO" id="GO:0003697">
    <property type="term" value="F:single-stranded DNA binding"/>
    <property type="evidence" value="ECO:0007669"/>
    <property type="project" value="InterPro"/>
</dbReference>
<dbReference type="Gramene" id="mRNA:HanXRQr2_Chr14g0622941">
    <property type="protein sequence ID" value="mRNA:HanXRQr2_Chr14g0622941"/>
    <property type="gene ID" value="HanXRQr2_Chr14g0622941"/>
</dbReference>
<accession>A0A251SDR4</accession>
<dbReference type="InterPro" id="IPR057287">
    <property type="entry name" value="Ndx_N"/>
</dbReference>
<organism evidence="3 4">
    <name type="scientific">Helianthus annuus</name>
    <name type="common">Common sunflower</name>
    <dbReference type="NCBI Taxonomy" id="4232"/>
    <lineage>
        <taxon>Eukaryota</taxon>
        <taxon>Viridiplantae</taxon>
        <taxon>Streptophyta</taxon>
        <taxon>Embryophyta</taxon>
        <taxon>Tracheophyta</taxon>
        <taxon>Spermatophyta</taxon>
        <taxon>Magnoliopsida</taxon>
        <taxon>eudicotyledons</taxon>
        <taxon>Gunneridae</taxon>
        <taxon>Pentapetalae</taxon>
        <taxon>asterids</taxon>
        <taxon>campanulids</taxon>
        <taxon>Asterales</taxon>
        <taxon>Asteraceae</taxon>
        <taxon>Asteroideae</taxon>
        <taxon>Heliantheae alliance</taxon>
        <taxon>Heliantheae</taxon>
        <taxon>Helianthus</taxon>
    </lineage>
</organism>
<dbReference type="PANTHER" id="PTHR35743:SF1">
    <property type="entry name" value="NODULIN HOMEOBOX"/>
    <property type="match status" value="1"/>
</dbReference>
<keyword evidence="2" id="KW-0238">DNA-binding</keyword>
<dbReference type="EMBL" id="CM007903">
    <property type="protein sequence ID" value="OTF96999.1"/>
    <property type="molecule type" value="Genomic_DNA"/>
</dbReference>
<dbReference type="Proteomes" id="UP000215914">
    <property type="component" value="Chromosome 14"/>
</dbReference>
<proteinExistence type="predicted"/>
<name>A0A251SDR4_HELAN</name>
<protein>
    <submittedName>
        <fullName evidence="2">Nodulin homeobox protein</fullName>
    </submittedName>
</protein>
<keyword evidence="4" id="KW-1185">Reference proteome</keyword>
<gene>
    <name evidence="3" type="ORF">HannXRQ_Chr14g0429711</name>
    <name evidence="2" type="ORF">HanXRQr2_Chr14g0622941</name>
</gene>
<evidence type="ECO:0000259" key="1">
    <source>
        <dbReference type="Pfam" id="PF25246"/>
    </source>
</evidence>
<reference evidence="2 4" key="1">
    <citation type="journal article" date="2017" name="Nature">
        <title>The sunflower genome provides insights into oil metabolism, flowering and Asterid evolution.</title>
        <authorList>
            <person name="Badouin H."/>
            <person name="Gouzy J."/>
            <person name="Grassa C.J."/>
            <person name="Murat F."/>
            <person name="Staton S.E."/>
            <person name="Cottret L."/>
            <person name="Lelandais-Briere C."/>
            <person name="Owens G.L."/>
            <person name="Carrere S."/>
            <person name="Mayjonade B."/>
            <person name="Legrand L."/>
            <person name="Gill N."/>
            <person name="Kane N.C."/>
            <person name="Bowers J.E."/>
            <person name="Hubner S."/>
            <person name="Bellec A."/>
            <person name="Berard A."/>
            <person name="Berges H."/>
            <person name="Blanchet N."/>
            <person name="Boniface M.C."/>
            <person name="Brunel D."/>
            <person name="Catrice O."/>
            <person name="Chaidir N."/>
            <person name="Claudel C."/>
            <person name="Donnadieu C."/>
            <person name="Faraut T."/>
            <person name="Fievet G."/>
            <person name="Helmstetter N."/>
            <person name="King M."/>
            <person name="Knapp S.J."/>
            <person name="Lai Z."/>
            <person name="Le Paslier M.C."/>
            <person name="Lippi Y."/>
            <person name="Lorenzon L."/>
            <person name="Mandel J.R."/>
            <person name="Marage G."/>
            <person name="Marchand G."/>
            <person name="Marquand E."/>
            <person name="Bret-Mestries E."/>
            <person name="Morien E."/>
            <person name="Nambeesan S."/>
            <person name="Nguyen T."/>
            <person name="Pegot-Espagnet P."/>
            <person name="Pouilly N."/>
            <person name="Raftis F."/>
            <person name="Sallet E."/>
            <person name="Schiex T."/>
            <person name="Thomas J."/>
            <person name="Vandecasteele C."/>
            <person name="Vares D."/>
            <person name="Vear F."/>
            <person name="Vautrin S."/>
            <person name="Crespi M."/>
            <person name="Mangin B."/>
            <person name="Burke J.M."/>
            <person name="Salse J."/>
            <person name="Munos S."/>
            <person name="Vincourt P."/>
            <person name="Rieseberg L.H."/>
            <person name="Langlade N.B."/>
        </authorList>
    </citation>
    <scope>NUCLEOTIDE SEQUENCE [LARGE SCALE GENOMIC DNA]</scope>
    <source>
        <strain evidence="4">cv. SF193</strain>
        <tissue evidence="2">Leaves</tissue>
    </source>
</reference>
<dbReference type="InterPro" id="IPR039325">
    <property type="entry name" value="NDX"/>
</dbReference>
<dbReference type="AlphaFoldDB" id="A0A251SDR4"/>
<dbReference type="InParanoid" id="A0A251SDR4"/>
<keyword evidence="2" id="KW-0371">Homeobox</keyword>
<feature type="domain" description="Nodulin homeobox N-terminal" evidence="1">
    <location>
        <begin position="11"/>
        <end position="72"/>
    </location>
</feature>